<feature type="compositionally biased region" description="Low complexity" evidence="2">
    <location>
        <begin position="93"/>
        <end position="123"/>
    </location>
</feature>
<evidence type="ECO:0000256" key="1">
    <source>
        <dbReference type="ARBA" id="ARBA00010402"/>
    </source>
</evidence>
<dbReference type="Proteomes" id="UP000193560">
    <property type="component" value="Unassembled WGS sequence"/>
</dbReference>
<dbReference type="OrthoDB" id="21471at2759"/>
<feature type="compositionally biased region" description="Basic residues" evidence="2">
    <location>
        <begin position="311"/>
        <end position="320"/>
    </location>
</feature>
<protein>
    <recommendedName>
        <fullName evidence="5">RING-type domain-containing protein</fullName>
    </recommendedName>
</protein>
<evidence type="ECO:0008006" key="5">
    <source>
        <dbReference type="Google" id="ProtNLM"/>
    </source>
</evidence>
<evidence type="ECO:0000313" key="4">
    <source>
        <dbReference type="Proteomes" id="UP000193560"/>
    </source>
</evidence>
<feature type="region of interest" description="Disordered" evidence="2">
    <location>
        <begin position="86"/>
        <end position="125"/>
    </location>
</feature>
<keyword evidence="4" id="KW-1185">Reference proteome</keyword>
<dbReference type="InterPro" id="IPR039301">
    <property type="entry name" value="Sip5/DA2"/>
</dbReference>
<sequence length="348" mass="39123">MGIQTSKLDSTYPPITTKKKSHVGGNNSGTSSSGSGGGQLEYGSLLPQDIYPSSTCDYDVKAVRKFIKEGLLAPFFIGLNEAPAGPAPVGSAQPPYHTTTTPPDTSTITQQSSPTTQSPKSNQNTASMAIMRNKIKDRLLLLRSSSTCQQTDQLLYNNTIECPICLLTYPDCVNCTRCCDKPICTDCFLQLRRSDESPLVPAACPFCVQPNLGVIHFPPRWSHQHEIFKQKRPDLFILWEHELGEENSDARKRRRKKLGPNDRNVVLVDQIRPNWQDQLDLKGHHRHQYHHHQQQQQHAYQTYVVESQLHGGHRRNRRRLSGSLSGSGTTRRIIVRPTMQTSLTSRTM</sequence>
<dbReference type="AlphaFoldDB" id="A0A1X2IQ76"/>
<organism evidence="3 4">
    <name type="scientific">Absidia repens</name>
    <dbReference type="NCBI Taxonomy" id="90262"/>
    <lineage>
        <taxon>Eukaryota</taxon>
        <taxon>Fungi</taxon>
        <taxon>Fungi incertae sedis</taxon>
        <taxon>Mucoromycota</taxon>
        <taxon>Mucoromycotina</taxon>
        <taxon>Mucoromycetes</taxon>
        <taxon>Mucorales</taxon>
        <taxon>Cunninghamellaceae</taxon>
        <taxon>Absidia</taxon>
    </lineage>
</organism>
<dbReference type="EMBL" id="MCGE01000007">
    <property type="protein sequence ID" value="ORZ19661.1"/>
    <property type="molecule type" value="Genomic_DNA"/>
</dbReference>
<accession>A0A1X2IQ76</accession>
<reference evidence="3 4" key="1">
    <citation type="submission" date="2016-07" db="EMBL/GenBank/DDBJ databases">
        <title>Pervasive Adenine N6-methylation of Active Genes in Fungi.</title>
        <authorList>
            <consortium name="DOE Joint Genome Institute"/>
            <person name="Mondo S.J."/>
            <person name="Dannebaum R.O."/>
            <person name="Kuo R.C."/>
            <person name="Labutti K."/>
            <person name="Haridas S."/>
            <person name="Kuo A."/>
            <person name="Salamov A."/>
            <person name="Ahrendt S.R."/>
            <person name="Lipzen A."/>
            <person name="Sullivan W."/>
            <person name="Andreopoulos W.B."/>
            <person name="Clum A."/>
            <person name="Lindquist E."/>
            <person name="Daum C."/>
            <person name="Ramamoorthy G.K."/>
            <person name="Gryganskyi A."/>
            <person name="Culley D."/>
            <person name="Magnuson J.K."/>
            <person name="James T.Y."/>
            <person name="O'Malley M.A."/>
            <person name="Stajich J.E."/>
            <person name="Spatafora J.W."/>
            <person name="Visel A."/>
            <person name="Grigoriev I.V."/>
        </authorList>
    </citation>
    <scope>NUCLEOTIDE SEQUENCE [LARGE SCALE GENOMIC DNA]</scope>
    <source>
        <strain evidence="3 4">NRRL 1336</strain>
    </source>
</reference>
<dbReference type="PANTHER" id="PTHR31315">
    <property type="entry name" value="PROTEIN SIP5"/>
    <property type="match status" value="1"/>
</dbReference>
<comment type="caution">
    <text evidence="3">The sequence shown here is derived from an EMBL/GenBank/DDBJ whole genome shotgun (WGS) entry which is preliminary data.</text>
</comment>
<gene>
    <name evidence="3" type="ORF">BCR42DRAFT_489565</name>
</gene>
<evidence type="ECO:0000313" key="3">
    <source>
        <dbReference type="EMBL" id="ORZ19661.1"/>
    </source>
</evidence>
<feature type="region of interest" description="Disordered" evidence="2">
    <location>
        <begin position="1"/>
        <end position="40"/>
    </location>
</feature>
<dbReference type="GO" id="GO:0005737">
    <property type="term" value="C:cytoplasm"/>
    <property type="evidence" value="ECO:0007669"/>
    <property type="project" value="TreeGrafter"/>
</dbReference>
<feature type="compositionally biased region" description="Low complexity" evidence="2">
    <location>
        <begin position="321"/>
        <end position="331"/>
    </location>
</feature>
<dbReference type="PANTHER" id="PTHR31315:SF1">
    <property type="entry name" value="PROTEIN SIP5"/>
    <property type="match status" value="1"/>
</dbReference>
<proteinExistence type="inferred from homology"/>
<name>A0A1X2IQ76_9FUNG</name>
<feature type="compositionally biased region" description="Low complexity" evidence="2">
    <location>
        <begin position="24"/>
        <end position="33"/>
    </location>
</feature>
<comment type="similarity">
    <text evidence="1">Belongs to the SIP5 family.</text>
</comment>
<dbReference type="STRING" id="90262.A0A1X2IQ76"/>
<evidence type="ECO:0000256" key="2">
    <source>
        <dbReference type="SAM" id="MobiDB-lite"/>
    </source>
</evidence>
<feature type="region of interest" description="Disordered" evidence="2">
    <location>
        <begin position="309"/>
        <end position="331"/>
    </location>
</feature>